<keyword evidence="2" id="KW-0333">Golgi apparatus</keyword>
<evidence type="ECO:0000256" key="1">
    <source>
        <dbReference type="ARBA" id="ARBA00023157"/>
    </source>
</evidence>
<organism evidence="4 5">
    <name type="scientific">Paragonimus westermani</name>
    <dbReference type="NCBI Taxonomy" id="34504"/>
    <lineage>
        <taxon>Eukaryota</taxon>
        <taxon>Metazoa</taxon>
        <taxon>Spiralia</taxon>
        <taxon>Lophotrochozoa</taxon>
        <taxon>Platyhelminthes</taxon>
        <taxon>Trematoda</taxon>
        <taxon>Digenea</taxon>
        <taxon>Plagiorchiida</taxon>
        <taxon>Troglotremata</taxon>
        <taxon>Troglotrematidae</taxon>
        <taxon>Paragonimus</taxon>
    </lineage>
</organism>
<keyword evidence="2" id="KW-0328">Glycosyltransferase</keyword>
<evidence type="ECO:0000313" key="4">
    <source>
        <dbReference type="EMBL" id="KAA3680113.1"/>
    </source>
</evidence>
<keyword evidence="2" id="KW-0472">Membrane</keyword>
<protein>
    <recommendedName>
        <fullName evidence="2">Polypeptide N-acetylgalactosaminyltransferase</fullName>
        <ecNumber evidence="2">2.4.1.-</ecNumber>
    </recommendedName>
    <alternativeName>
        <fullName evidence="2">Protein-UDP acetylgalactosaminyltransferase</fullName>
    </alternativeName>
</protein>
<proteinExistence type="inferred from homology"/>
<keyword evidence="2" id="KW-0430">Lectin</keyword>
<evidence type="ECO:0000256" key="2">
    <source>
        <dbReference type="RuleBase" id="RU361242"/>
    </source>
</evidence>
<dbReference type="AlphaFoldDB" id="A0A5J4NX28"/>
<dbReference type="InterPro" id="IPR001173">
    <property type="entry name" value="Glyco_trans_2-like"/>
</dbReference>
<keyword evidence="1 2" id="KW-1015">Disulfide bond</keyword>
<dbReference type="PANTHER" id="PTHR11675:SF131">
    <property type="entry name" value="POLYPEPTIDE N-ACETYLGALACTOSAMINYLTRANSFERASE 9-RELATED"/>
    <property type="match status" value="1"/>
</dbReference>
<dbReference type="GO" id="GO:0000139">
    <property type="term" value="C:Golgi membrane"/>
    <property type="evidence" value="ECO:0007669"/>
    <property type="project" value="UniProtKB-SubCell"/>
</dbReference>
<accession>A0A5J4NX28</accession>
<evidence type="ECO:0000259" key="3">
    <source>
        <dbReference type="Pfam" id="PF00535"/>
    </source>
</evidence>
<dbReference type="EC" id="2.4.1.-" evidence="2"/>
<gene>
    <name evidence="4" type="ORF">DEA37_0000054</name>
</gene>
<reference evidence="4 5" key="1">
    <citation type="journal article" date="2019" name="Gigascience">
        <title>Whole-genome sequence of the oriental lung fluke Paragonimus westermani.</title>
        <authorList>
            <person name="Oey H."/>
            <person name="Zakrzewski M."/>
            <person name="Narain K."/>
            <person name="Devi K.R."/>
            <person name="Agatsuma T."/>
            <person name="Nawaratna S."/>
            <person name="Gobert G.N."/>
            <person name="Jones M.K."/>
            <person name="Ragan M.A."/>
            <person name="McManus D.P."/>
            <person name="Krause L."/>
        </authorList>
    </citation>
    <scope>NUCLEOTIDE SEQUENCE [LARGE SCALE GENOMIC DNA]</scope>
    <source>
        <strain evidence="4 5">IND2009</strain>
    </source>
</reference>
<dbReference type="Proteomes" id="UP000324629">
    <property type="component" value="Unassembled WGS sequence"/>
</dbReference>
<dbReference type="InterPro" id="IPR029044">
    <property type="entry name" value="Nucleotide-diphossugar_trans"/>
</dbReference>
<keyword evidence="2" id="KW-0464">Manganese</keyword>
<dbReference type="UniPathway" id="UPA00378"/>
<comment type="similarity">
    <text evidence="2">Belongs to the glycosyltransferase 2 family. GalNAc-T subfamily.</text>
</comment>
<dbReference type="SUPFAM" id="SSF50370">
    <property type="entry name" value="Ricin B-like lectins"/>
    <property type="match status" value="1"/>
</dbReference>
<dbReference type="EMBL" id="QNGE01000532">
    <property type="protein sequence ID" value="KAA3680113.1"/>
    <property type="molecule type" value="Genomic_DNA"/>
</dbReference>
<comment type="pathway">
    <text evidence="2">Protein modification; protein glycosylation.</text>
</comment>
<name>A0A5J4NX28_9TREM</name>
<evidence type="ECO:0000313" key="5">
    <source>
        <dbReference type="Proteomes" id="UP000324629"/>
    </source>
</evidence>
<sequence>MKIATQRDFKFGVSRRHGMSAQFTQKNNICRQPENTNVMYNQFLQTFFGMFYFSNSLTAIFIPDYLKKPLDQYVKQLAKVKLIHTQKREGLIRARLIGMNATTAEILTFLDSHIECTKGWLEPLLECIHANHTNVVSPVIDRIKDDTFAYEPLTLDYMQVGGFDWDLSFSWHFLPHRDQNRPGAPYSPINTPTIAGGLFSIHRGFFERLGFYDQQMEVWGGENLELSFKTWMCGGSLKIHPCSHIGHVFRAESPYMQSNDALRTVRRNLVRLAEVWMDDYKGFFYERLGFALPILLYLIFKLWFWTHNREIRRDNKCWTVDEKSWLVRMFQCRASPMQMFEYTKHGILCVLTSLFSTCFLKQSGTLQYKNLCIELHSNNVDIYLAYCTGLPNQVWKFARIAHTSAVGYTIAPLPIR</sequence>
<keyword evidence="2" id="KW-1133">Transmembrane helix</keyword>
<dbReference type="SUPFAM" id="SSF53448">
    <property type="entry name" value="Nucleotide-diphospho-sugar transferases"/>
    <property type="match status" value="1"/>
</dbReference>
<feature type="transmembrane region" description="Helical" evidence="2">
    <location>
        <begin position="288"/>
        <end position="306"/>
    </location>
</feature>
<comment type="cofactor">
    <cofactor evidence="2">
        <name>Mn(2+)</name>
        <dbReference type="ChEBI" id="CHEBI:29035"/>
    </cofactor>
</comment>
<keyword evidence="5" id="KW-1185">Reference proteome</keyword>
<keyword evidence="2 4" id="KW-0808">Transferase</keyword>
<keyword evidence="2" id="KW-0812">Transmembrane</keyword>
<feature type="domain" description="Glycosyltransferase 2-like" evidence="3">
    <location>
        <begin position="63"/>
        <end position="203"/>
    </location>
</feature>
<dbReference type="Gene3D" id="3.90.550.10">
    <property type="entry name" value="Spore Coat Polysaccharide Biosynthesis Protein SpsA, Chain A"/>
    <property type="match status" value="1"/>
</dbReference>
<comment type="caution">
    <text evidence="4">The sequence shown here is derived from an EMBL/GenBank/DDBJ whole genome shotgun (WGS) entry which is preliminary data.</text>
</comment>
<dbReference type="InterPro" id="IPR035992">
    <property type="entry name" value="Ricin_B-like_lectins"/>
</dbReference>
<dbReference type="GO" id="GO:0030246">
    <property type="term" value="F:carbohydrate binding"/>
    <property type="evidence" value="ECO:0007669"/>
    <property type="project" value="UniProtKB-KW"/>
</dbReference>
<dbReference type="Pfam" id="PF00535">
    <property type="entry name" value="Glycos_transf_2"/>
    <property type="match status" value="1"/>
</dbReference>
<dbReference type="PANTHER" id="PTHR11675">
    <property type="entry name" value="N-ACETYLGALACTOSAMINYLTRANSFERASE"/>
    <property type="match status" value="1"/>
</dbReference>
<dbReference type="GO" id="GO:0004653">
    <property type="term" value="F:polypeptide N-acetylgalactosaminyltransferase activity"/>
    <property type="evidence" value="ECO:0007669"/>
    <property type="project" value="TreeGrafter"/>
</dbReference>
<dbReference type="GO" id="GO:0006493">
    <property type="term" value="P:protein O-linked glycosylation"/>
    <property type="evidence" value="ECO:0007669"/>
    <property type="project" value="TreeGrafter"/>
</dbReference>
<comment type="subcellular location">
    <subcellularLocation>
        <location evidence="2">Golgi apparatus membrane</location>
        <topology evidence="2">Single-pass type II membrane protein</topology>
    </subcellularLocation>
</comment>